<evidence type="ECO:0000256" key="8">
    <source>
        <dbReference type="SAM" id="SignalP"/>
    </source>
</evidence>
<reference evidence="11 12" key="1">
    <citation type="submission" date="2019-07" db="EMBL/GenBank/DDBJ databases">
        <title>Whole genome shotgun sequence of Oceanithermus desulfurans NBRC 100063.</title>
        <authorList>
            <person name="Hosoyama A."/>
            <person name="Uohara A."/>
            <person name="Ohji S."/>
            <person name="Ichikawa N."/>
        </authorList>
    </citation>
    <scope>NUCLEOTIDE SEQUENCE [LARGE SCALE GENOMIC DNA]</scope>
    <source>
        <strain evidence="11 12">NBRC 100063</strain>
    </source>
</reference>
<evidence type="ECO:0000313" key="12">
    <source>
        <dbReference type="Proteomes" id="UP000321827"/>
    </source>
</evidence>
<keyword evidence="4 7" id="KW-1133">Transmembrane helix</keyword>
<sequence length="749" mass="80692">MSTTVRLLRAAVTLAATALAAALLLLGLSAYQHAQSELESLMRVVGRDVLMLERDWSQRGVIVTPDFVDALRAFATELDGFEALALRASGGRSPNRFDYYHASVTPEYFPVRHYPLAKGRLFAPGSCEAVAGYDHADLLGRRIKVRGVEVHVVGVLEPVSRRGGPDRYVDGTVFVPYDLKGPTVPMEVYIKFSSERALEAAWPQIVRWLEAGGYPYVTRPLADLFGVELRRQLREVLGGALLWGLLAALLTAGVNLSAYSLARALEQIRALGIRRAVGATARDLLHETTYSSLAWALAGYTLGVGLGFGLAGWFMRETGLQATPTLSSVVFVGLGIGALAVVSAYPAARWSASQPPAGAVRGIASSLPQRRQALAFVGLVLGLAAYGAQLGITSSAEEHARRVVGDLSSSTAIYSSFLYLRQQSLTDPRGAVPLNYNDYLALRTSELARGIRRSAFVENYRIELTGPEGKVETYLRAYEGPYPVLGGARPFLGRWPLPGEGELALGRRLAERLYGRPKEALSQELSAFGRRWMVVGVFAGAARPAPGNAADDQALLPRADLKRTLPGARAEILVEKKPGASEQVFTEIGQFLTARHLDFGLHPVQPLRRNDLVPELRSVLMRLAAAYRLLAFTILVLAGAGLMAQTLVSVQRRMRELGIRRATGATKTQMFLELLAPLGIGAMLAGLLGALLGLGAAYAVVRLHEATWSLPWAQLLLAPMAAPLLSALAAALPAWQAVSVPPAEAMRSE</sequence>
<dbReference type="OrthoDB" id="9770036at2"/>
<dbReference type="Proteomes" id="UP000321827">
    <property type="component" value="Unassembled WGS sequence"/>
</dbReference>
<protein>
    <recommendedName>
        <fullName evidence="13">ABC transporter permease</fullName>
    </recommendedName>
</protein>
<dbReference type="GO" id="GO:0022857">
    <property type="term" value="F:transmembrane transporter activity"/>
    <property type="evidence" value="ECO:0007669"/>
    <property type="project" value="TreeGrafter"/>
</dbReference>
<dbReference type="RefSeq" id="WP_147144722.1">
    <property type="nucleotide sequence ID" value="NZ_BJXN01000001.1"/>
</dbReference>
<feature type="signal peptide" evidence="8">
    <location>
        <begin position="1"/>
        <end position="34"/>
    </location>
</feature>
<name>A0A511RIA3_9DEIN</name>
<evidence type="ECO:0000256" key="3">
    <source>
        <dbReference type="ARBA" id="ARBA00022692"/>
    </source>
</evidence>
<keyword evidence="8" id="KW-0732">Signal</keyword>
<feature type="transmembrane region" description="Helical" evidence="7">
    <location>
        <begin position="240"/>
        <end position="262"/>
    </location>
</feature>
<keyword evidence="5 7" id="KW-0472">Membrane</keyword>
<evidence type="ECO:0008006" key="13">
    <source>
        <dbReference type="Google" id="ProtNLM"/>
    </source>
</evidence>
<evidence type="ECO:0000256" key="2">
    <source>
        <dbReference type="ARBA" id="ARBA00022475"/>
    </source>
</evidence>
<feature type="transmembrane region" description="Helical" evidence="7">
    <location>
        <begin position="326"/>
        <end position="345"/>
    </location>
</feature>
<dbReference type="PANTHER" id="PTHR30572:SF4">
    <property type="entry name" value="ABC TRANSPORTER PERMEASE YTRF"/>
    <property type="match status" value="1"/>
</dbReference>
<feature type="domain" description="ABC3 transporter permease C-terminal" evidence="9">
    <location>
        <begin position="246"/>
        <end position="349"/>
    </location>
</feature>
<evidence type="ECO:0000256" key="4">
    <source>
        <dbReference type="ARBA" id="ARBA00022989"/>
    </source>
</evidence>
<feature type="domain" description="MacB-like periplasmic core" evidence="10">
    <location>
        <begin position="373"/>
        <end position="588"/>
    </location>
</feature>
<feature type="transmembrane region" description="Helical" evidence="7">
    <location>
        <begin position="712"/>
        <end position="738"/>
    </location>
</feature>
<gene>
    <name evidence="11" type="ORF">ODE01S_00100</name>
</gene>
<dbReference type="InterPro" id="IPR050250">
    <property type="entry name" value="Macrolide_Exporter_MacB"/>
</dbReference>
<feature type="transmembrane region" description="Helical" evidence="7">
    <location>
        <begin position="671"/>
        <end position="700"/>
    </location>
</feature>
<comment type="subcellular location">
    <subcellularLocation>
        <location evidence="1">Cell membrane</location>
        <topology evidence="1">Multi-pass membrane protein</topology>
    </subcellularLocation>
</comment>
<keyword evidence="3 7" id="KW-0812">Transmembrane</keyword>
<evidence type="ECO:0000313" key="11">
    <source>
        <dbReference type="EMBL" id="GEM88576.1"/>
    </source>
</evidence>
<dbReference type="GO" id="GO:0005886">
    <property type="term" value="C:plasma membrane"/>
    <property type="evidence" value="ECO:0007669"/>
    <property type="project" value="UniProtKB-SubCell"/>
</dbReference>
<dbReference type="Pfam" id="PF12704">
    <property type="entry name" value="MacB_PCD"/>
    <property type="match status" value="2"/>
</dbReference>
<proteinExistence type="inferred from homology"/>
<organism evidence="11 12">
    <name type="scientific">Oceanithermus desulfurans NBRC 100063</name>
    <dbReference type="NCBI Taxonomy" id="1227550"/>
    <lineage>
        <taxon>Bacteria</taxon>
        <taxon>Thermotogati</taxon>
        <taxon>Deinococcota</taxon>
        <taxon>Deinococci</taxon>
        <taxon>Thermales</taxon>
        <taxon>Thermaceae</taxon>
        <taxon>Oceanithermus</taxon>
    </lineage>
</organism>
<comment type="similarity">
    <text evidence="6">Belongs to the ABC-4 integral membrane protein family.</text>
</comment>
<evidence type="ECO:0000256" key="5">
    <source>
        <dbReference type="ARBA" id="ARBA00023136"/>
    </source>
</evidence>
<comment type="caution">
    <text evidence="11">The sequence shown here is derived from an EMBL/GenBank/DDBJ whole genome shotgun (WGS) entry which is preliminary data.</text>
</comment>
<accession>A0A511RIA3</accession>
<dbReference type="EMBL" id="BJXN01000001">
    <property type="protein sequence ID" value="GEM88576.1"/>
    <property type="molecule type" value="Genomic_DNA"/>
</dbReference>
<dbReference type="AlphaFoldDB" id="A0A511RIA3"/>
<evidence type="ECO:0000256" key="7">
    <source>
        <dbReference type="SAM" id="Phobius"/>
    </source>
</evidence>
<evidence type="ECO:0000256" key="6">
    <source>
        <dbReference type="ARBA" id="ARBA00038076"/>
    </source>
</evidence>
<dbReference type="Pfam" id="PF02687">
    <property type="entry name" value="FtsX"/>
    <property type="match status" value="2"/>
</dbReference>
<dbReference type="InterPro" id="IPR025857">
    <property type="entry name" value="MacB_PCD"/>
</dbReference>
<feature type="transmembrane region" description="Helical" evidence="7">
    <location>
        <begin position="373"/>
        <end position="392"/>
    </location>
</feature>
<evidence type="ECO:0000259" key="9">
    <source>
        <dbReference type="Pfam" id="PF02687"/>
    </source>
</evidence>
<evidence type="ECO:0000256" key="1">
    <source>
        <dbReference type="ARBA" id="ARBA00004651"/>
    </source>
</evidence>
<dbReference type="PANTHER" id="PTHR30572">
    <property type="entry name" value="MEMBRANE COMPONENT OF TRANSPORTER-RELATED"/>
    <property type="match status" value="1"/>
</dbReference>
<feature type="domain" description="ABC3 transporter permease C-terminal" evidence="9">
    <location>
        <begin position="629"/>
        <end position="742"/>
    </location>
</feature>
<feature type="chain" id="PRO_5021906968" description="ABC transporter permease" evidence="8">
    <location>
        <begin position="35"/>
        <end position="749"/>
    </location>
</feature>
<feature type="transmembrane region" description="Helical" evidence="7">
    <location>
        <begin position="625"/>
        <end position="650"/>
    </location>
</feature>
<dbReference type="InterPro" id="IPR003838">
    <property type="entry name" value="ABC3_permease_C"/>
</dbReference>
<feature type="domain" description="MacB-like periplasmic core" evidence="10">
    <location>
        <begin position="11"/>
        <end position="201"/>
    </location>
</feature>
<evidence type="ECO:0000259" key="10">
    <source>
        <dbReference type="Pfam" id="PF12704"/>
    </source>
</evidence>
<feature type="transmembrane region" description="Helical" evidence="7">
    <location>
        <begin position="292"/>
        <end position="314"/>
    </location>
</feature>
<keyword evidence="2" id="KW-1003">Cell membrane</keyword>